<dbReference type="NCBIfam" id="NF005300">
    <property type="entry name" value="PRK06828.1"/>
    <property type="match status" value="1"/>
</dbReference>
<dbReference type="InterPro" id="IPR023631">
    <property type="entry name" value="Amidase_dom"/>
</dbReference>
<name>A0A9D1IU23_9CLOT</name>
<dbReference type="Gene3D" id="3.90.1300.10">
    <property type="entry name" value="Amidase signature (AS) domain"/>
    <property type="match status" value="1"/>
</dbReference>
<organism evidence="2 3">
    <name type="scientific">Candidatus Ventrousia excrementavium</name>
    <dbReference type="NCBI Taxonomy" id="2840961"/>
    <lineage>
        <taxon>Bacteria</taxon>
        <taxon>Bacillati</taxon>
        <taxon>Bacillota</taxon>
        <taxon>Clostridia</taxon>
        <taxon>Eubacteriales</taxon>
        <taxon>Clostridiaceae</taxon>
        <taxon>Clostridiaceae incertae sedis</taxon>
        <taxon>Candidatus Ventrousia</taxon>
    </lineage>
</organism>
<keyword evidence="2" id="KW-0378">Hydrolase</keyword>
<reference evidence="2" key="2">
    <citation type="journal article" date="2021" name="PeerJ">
        <title>Extensive microbial diversity within the chicken gut microbiome revealed by metagenomics and culture.</title>
        <authorList>
            <person name="Gilroy R."/>
            <person name="Ravi A."/>
            <person name="Getino M."/>
            <person name="Pursley I."/>
            <person name="Horton D.L."/>
            <person name="Alikhan N.F."/>
            <person name="Baker D."/>
            <person name="Gharbi K."/>
            <person name="Hall N."/>
            <person name="Watson M."/>
            <person name="Adriaenssens E.M."/>
            <person name="Foster-Nyarko E."/>
            <person name="Jarju S."/>
            <person name="Secka A."/>
            <person name="Antonio M."/>
            <person name="Oren A."/>
            <person name="Chaudhuri R.R."/>
            <person name="La Ragione R."/>
            <person name="Hildebrand F."/>
            <person name="Pallen M.J."/>
        </authorList>
    </citation>
    <scope>NUCLEOTIDE SEQUENCE</scope>
    <source>
        <strain evidence="2">CHK191-8634</strain>
    </source>
</reference>
<dbReference type="EMBL" id="DVMR01000033">
    <property type="protein sequence ID" value="HIU43353.1"/>
    <property type="molecule type" value="Genomic_DNA"/>
</dbReference>
<dbReference type="PANTHER" id="PTHR42678">
    <property type="entry name" value="AMIDASE"/>
    <property type="match status" value="1"/>
</dbReference>
<sequence>MFELCEATFQTIAQAFASGELTSLELTLRYLERIADIDREGPALNAVLEINPDAVDIAEALDREYAQKGPRGPLHGVPVLIKDNINTHDKMHTSAGSLALADNYAAFDAHIVTRLRDAGAVILGKANLTELANFLTHGMRNGFSSRGGAVRSPYGEGLDVGGSSAGSAVAVAANLCAAAVGTETSGSILCPANWNSIVGVKPTKGLVSRTGIIPICTAQDTAGPLTRTVADAAALLTVLAGPDPDDPATGAIEPYCRDFTAFLDPAGLRGMRVGVSRVNLEHLPDEHQVLAERAFAALEQAGAVTVDTPLPRYGGDWQTSILLYEFKQCLNAYLSTCPDPGARTLLDMIDFNNANPERCLQYGQSIALEAQHRTSGTLTEPGYLRSRARTLRETRALVDGLLRQHDLSCIVMAGWNNIPPSSGYPAITVPIGAGADTGHPIGLTFIGTAFSEPTLFRAAYAFEQFFGGRVVPEL</sequence>
<dbReference type="AlphaFoldDB" id="A0A9D1IU23"/>
<reference evidence="2" key="1">
    <citation type="submission" date="2020-10" db="EMBL/GenBank/DDBJ databases">
        <authorList>
            <person name="Gilroy R."/>
        </authorList>
    </citation>
    <scope>NUCLEOTIDE SEQUENCE</scope>
    <source>
        <strain evidence="2">CHK191-8634</strain>
    </source>
</reference>
<protein>
    <submittedName>
        <fullName evidence="2">Amidase</fullName>
        <ecNumber evidence="2">3.5.1.4</ecNumber>
    </submittedName>
</protein>
<accession>A0A9D1IU23</accession>
<dbReference type="GO" id="GO:0004040">
    <property type="term" value="F:amidase activity"/>
    <property type="evidence" value="ECO:0007669"/>
    <property type="project" value="UniProtKB-EC"/>
</dbReference>
<gene>
    <name evidence="2" type="ORF">IAB67_03545</name>
</gene>
<proteinExistence type="predicted"/>
<evidence type="ECO:0000313" key="2">
    <source>
        <dbReference type="EMBL" id="HIU43353.1"/>
    </source>
</evidence>
<dbReference type="SUPFAM" id="SSF75304">
    <property type="entry name" value="Amidase signature (AS) enzymes"/>
    <property type="match status" value="1"/>
</dbReference>
<dbReference type="PANTHER" id="PTHR42678:SF34">
    <property type="entry name" value="OS04G0183300 PROTEIN"/>
    <property type="match status" value="1"/>
</dbReference>
<dbReference type="Proteomes" id="UP000824073">
    <property type="component" value="Unassembled WGS sequence"/>
</dbReference>
<feature type="domain" description="Amidase" evidence="1">
    <location>
        <begin position="25"/>
        <end position="407"/>
    </location>
</feature>
<dbReference type="InterPro" id="IPR036928">
    <property type="entry name" value="AS_sf"/>
</dbReference>
<evidence type="ECO:0000259" key="1">
    <source>
        <dbReference type="Pfam" id="PF01425"/>
    </source>
</evidence>
<dbReference type="EC" id="3.5.1.4" evidence="2"/>
<dbReference type="Pfam" id="PF01425">
    <property type="entry name" value="Amidase"/>
    <property type="match status" value="1"/>
</dbReference>
<comment type="caution">
    <text evidence="2">The sequence shown here is derived from an EMBL/GenBank/DDBJ whole genome shotgun (WGS) entry which is preliminary data.</text>
</comment>
<evidence type="ECO:0000313" key="3">
    <source>
        <dbReference type="Proteomes" id="UP000824073"/>
    </source>
</evidence>